<name>A0AAN6NBA8_9PEZI</name>
<keyword evidence="4" id="KW-1185">Reference proteome</keyword>
<feature type="compositionally biased region" description="Basic and acidic residues" evidence="1">
    <location>
        <begin position="342"/>
        <end position="351"/>
    </location>
</feature>
<feature type="compositionally biased region" description="Basic and acidic residues" evidence="1">
    <location>
        <begin position="245"/>
        <end position="261"/>
    </location>
</feature>
<comment type="caution">
    <text evidence="3">The sequence shown here is derived from an EMBL/GenBank/DDBJ whole genome shotgun (WGS) entry which is preliminary data.</text>
</comment>
<feature type="compositionally biased region" description="Polar residues" evidence="1">
    <location>
        <begin position="1"/>
        <end position="10"/>
    </location>
</feature>
<dbReference type="AlphaFoldDB" id="A0AAN6NBA8"/>
<feature type="compositionally biased region" description="Polar residues" evidence="1">
    <location>
        <begin position="504"/>
        <end position="525"/>
    </location>
</feature>
<evidence type="ECO:0000313" key="4">
    <source>
        <dbReference type="Proteomes" id="UP001303473"/>
    </source>
</evidence>
<gene>
    <name evidence="3" type="ORF">QBC46DRAFT_425655</name>
</gene>
<organism evidence="3 4">
    <name type="scientific">Diplogelasinospora grovesii</name>
    <dbReference type="NCBI Taxonomy" id="303347"/>
    <lineage>
        <taxon>Eukaryota</taxon>
        <taxon>Fungi</taxon>
        <taxon>Dikarya</taxon>
        <taxon>Ascomycota</taxon>
        <taxon>Pezizomycotina</taxon>
        <taxon>Sordariomycetes</taxon>
        <taxon>Sordariomycetidae</taxon>
        <taxon>Sordariales</taxon>
        <taxon>Diplogelasinosporaceae</taxon>
        <taxon>Diplogelasinospora</taxon>
    </lineage>
</organism>
<sequence length="655" mass="70801">MAPAGSQQPSLDKANSWPPSPPSSSTPRSIGTLPRNRSESRIRAMIMTGAAAISGSSWHFSRSTINATIPTGVNASIEGEIPNSVKGKSRAQPDNEIKKSSDVHSVAESQTPILRERRSGPLGVLDVSADDRSTLESPSTYSLVLGMSDTEKTRIGHDKPQSEVRSSSLLKPPSTAYRAIPGTRMTGGCLRSDETPWKFSSKGLDTAERMDDPDMSYTMAVLRGEAGAIRPTQSKTEIVVPPEAFPKESRRSAGNTKDKSKQTPATATKRSPDDSDRRLSEQKMEDPELEPLEPDHSTPKPGPKALAEVAASPETITGSETPTPIPSRTARRPAPGTSDIESTLHDPKIHDSGLGPMSSETTDVESQTRATPAEIKKRSKRLRLLAFGWTFVFLLTLTCLGAAIRVMAAETRQFVVGHNMALVAWVSISVALGISACTMTATSIINYRRYRKTHGNGEDWIEMENQPGGNDNDHAPEPAQEISRFARANERFCNFVESRFGSLSDPTQNSQGANDDNKPTATGVENSVFDGTTELGNDTVISTAAAKEDNDDSESRHRLSVPVITVSDHDSQSNNKNRHGAVTRGDTKAKMMPELCEVVMEPYSPLAGKQNGTPPHNRASGDEDERCYFLAPGRAVTEQRGVRSVEIFNGGLTDL</sequence>
<evidence type="ECO:0000313" key="3">
    <source>
        <dbReference type="EMBL" id="KAK3942594.1"/>
    </source>
</evidence>
<protein>
    <submittedName>
        <fullName evidence="3">Uncharacterized protein</fullName>
    </submittedName>
</protein>
<feature type="compositionally biased region" description="Basic and acidic residues" evidence="1">
    <location>
        <begin position="91"/>
        <end position="102"/>
    </location>
</feature>
<feature type="transmembrane region" description="Helical" evidence="2">
    <location>
        <begin position="384"/>
        <end position="408"/>
    </location>
</feature>
<proteinExistence type="predicted"/>
<feature type="region of interest" description="Disordered" evidence="1">
    <location>
        <begin position="182"/>
        <end position="211"/>
    </location>
</feature>
<feature type="transmembrane region" description="Helical" evidence="2">
    <location>
        <begin position="420"/>
        <end position="445"/>
    </location>
</feature>
<keyword evidence="2" id="KW-1133">Transmembrane helix</keyword>
<feature type="region of interest" description="Disordered" evidence="1">
    <location>
        <begin position="567"/>
        <end position="587"/>
    </location>
</feature>
<feature type="compositionally biased region" description="Basic and acidic residues" evidence="1">
    <location>
        <begin position="151"/>
        <end position="162"/>
    </location>
</feature>
<feature type="compositionally biased region" description="Basic and acidic residues" evidence="1">
    <location>
        <begin position="270"/>
        <end position="286"/>
    </location>
</feature>
<accession>A0AAN6NBA8</accession>
<keyword evidence="2" id="KW-0472">Membrane</keyword>
<dbReference type="EMBL" id="MU853772">
    <property type="protein sequence ID" value="KAK3942594.1"/>
    <property type="molecule type" value="Genomic_DNA"/>
</dbReference>
<reference evidence="4" key="1">
    <citation type="journal article" date="2023" name="Mol. Phylogenet. Evol.">
        <title>Genome-scale phylogeny and comparative genomics of the fungal order Sordariales.</title>
        <authorList>
            <person name="Hensen N."/>
            <person name="Bonometti L."/>
            <person name="Westerberg I."/>
            <person name="Brannstrom I.O."/>
            <person name="Guillou S."/>
            <person name="Cros-Aarteil S."/>
            <person name="Calhoun S."/>
            <person name="Haridas S."/>
            <person name="Kuo A."/>
            <person name="Mondo S."/>
            <person name="Pangilinan J."/>
            <person name="Riley R."/>
            <person name="LaButti K."/>
            <person name="Andreopoulos B."/>
            <person name="Lipzen A."/>
            <person name="Chen C."/>
            <person name="Yan M."/>
            <person name="Daum C."/>
            <person name="Ng V."/>
            <person name="Clum A."/>
            <person name="Steindorff A."/>
            <person name="Ohm R.A."/>
            <person name="Martin F."/>
            <person name="Silar P."/>
            <person name="Natvig D.O."/>
            <person name="Lalanne C."/>
            <person name="Gautier V."/>
            <person name="Ament-Velasquez S.L."/>
            <person name="Kruys A."/>
            <person name="Hutchinson M.I."/>
            <person name="Powell A.J."/>
            <person name="Barry K."/>
            <person name="Miller A.N."/>
            <person name="Grigoriev I.V."/>
            <person name="Debuchy R."/>
            <person name="Gladieux P."/>
            <person name="Hiltunen Thoren M."/>
            <person name="Johannesson H."/>
        </authorList>
    </citation>
    <scope>NUCLEOTIDE SEQUENCE [LARGE SCALE GENOMIC DNA]</scope>
    <source>
        <strain evidence="4">CBS 340.73</strain>
    </source>
</reference>
<feature type="region of interest" description="Disordered" evidence="1">
    <location>
        <begin position="151"/>
        <end position="170"/>
    </location>
</feature>
<feature type="region of interest" description="Disordered" evidence="1">
    <location>
        <begin position="1"/>
        <end position="39"/>
    </location>
</feature>
<feature type="region of interest" description="Disordered" evidence="1">
    <location>
        <begin position="503"/>
        <end position="536"/>
    </location>
</feature>
<keyword evidence="2" id="KW-0812">Transmembrane</keyword>
<dbReference type="Proteomes" id="UP001303473">
    <property type="component" value="Unassembled WGS sequence"/>
</dbReference>
<evidence type="ECO:0000256" key="2">
    <source>
        <dbReference type="SAM" id="Phobius"/>
    </source>
</evidence>
<feature type="region of interest" description="Disordered" evidence="1">
    <location>
        <begin position="83"/>
        <end position="110"/>
    </location>
</feature>
<evidence type="ECO:0000256" key="1">
    <source>
        <dbReference type="SAM" id="MobiDB-lite"/>
    </source>
</evidence>
<feature type="region of interest" description="Disordered" evidence="1">
    <location>
        <begin position="228"/>
        <end position="375"/>
    </location>
</feature>
<feature type="compositionally biased region" description="Polar residues" evidence="1">
    <location>
        <begin position="358"/>
        <end position="370"/>
    </location>
</feature>